<accession>A0A8J2UAD9</accession>
<evidence type="ECO:0000256" key="1">
    <source>
        <dbReference type="ARBA" id="ARBA00000085"/>
    </source>
</evidence>
<dbReference type="CDD" id="cd06225">
    <property type="entry name" value="HAMP"/>
    <property type="match status" value="1"/>
</dbReference>
<dbReference type="Pfam" id="PF00512">
    <property type="entry name" value="HisKA"/>
    <property type="match status" value="1"/>
</dbReference>
<evidence type="ECO:0000259" key="12">
    <source>
        <dbReference type="PROSITE" id="PS50885"/>
    </source>
</evidence>
<dbReference type="PROSITE" id="PS50109">
    <property type="entry name" value="HIS_KIN"/>
    <property type="match status" value="1"/>
</dbReference>
<dbReference type="CDD" id="cd00082">
    <property type="entry name" value="HisKA"/>
    <property type="match status" value="1"/>
</dbReference>
<keyword evidence="10" id="KW-0472">Membrane</keyword>
<dbReference type="InterPro" id="IPR003594">
    <property type="entry name" value="HATPase_dom"/>
</dbReference>
<protein>
    <recommendedName>
        <fullName evidence="3">histidine kinase</fullName>
        <ecNumber evidence="3">2.7.13.3</ecNumber>
    </recommendedName>
</protein>
<dbReference type="Proteomes" id="UP000619743">
    <property type="component" value="Unassembled WGS sequence"/>
</dbReference>
<evidence type="ECO:0000256" key="8">
    <source>
        <dbReference type="ARBA" id="ARBA00022777"/>
    </source>
</evidence>
<name>A0A8J2UAD9_9GAMM</name>
<dbReference type="OrthoDB" id="9804645at2"/>
<dbReference type="AlphaFoldDB" id="A0A8J2UAD9"/>
<dbReference type="SUPFAM" id="SSF47384">
    <property type="entry name" value="Homodimeric domain of signal transducing histidine kinase"/>
    <property type="match status" value="1"/>
</dbReference>
<feature type="transmembrane region" description="Helical" evidence="10">
    <location>
        <begin position="148"/>
        <end position="167"/>
    </location>
</feature>
<dbReference type="PRINTS" id="PR00344">
    <property type="entry name" value="BCTRLSENSOR"/>
</dbReference>
<dbReference type="Pfam" id="PF02518">
    <property type="entry name" value="HATPase_c"/>
    <property type="match status" value="1"/>
</dbReference>
<feature type="domain" description="HAMP" evidence="12">
    <location>
        <begin position="167"/>
        <end position="219"/>
    </location>
</feature>
<evidence type="ECO:0000259" key="11">
    <source>
        <dbReference type="PROSITE" id="PS50109"/>
    </source>
</evidence>
<keyword evidence="7" id="KW-0547">Nucleotide-binding</keyword>
<dbReference type="InterPro" id="IPR005467">
    <property type="entry name" value="His_kinase_dom"/>
</dbReference>
<dbReference type="SMART" id="SM00388">
    <property type="entry name" value="HisKA"/>
    <property type="match status" value="1"/>
</dbReference>
<keyword evidence="10" id="KW-1133">Transmembrane helix</keyword>
<keyword evidence="8 13" id="KW-0418">Kinase</keyword>
<reference evidence="14" key="1">
    <citation type="journal article" date="2019" name="Int. J. Syst. Evol. Microbiol.">
        <title>The Global Catalogue of Microorganisms (GCM) 10K type strain sequencing project: providing services to taxonomists for standard genome sequencing and annotation.</title>
        <authorList>
            <consortium name="The Broad Institute Genomics Platform"/>
            <consortium name="The Broad Institute Genome Sequencing Center for Infectious Disease"/>
            <person name="Wu L."/>
            <person name="Ma J."/>
        </authorList>
    </citation>
    <scope>NUCLEOTIDE SEQUENCE [LARGE SCALE GENOMIC DNA]</scope>
    <source>
        <strain evidence="14">CGMCC 1.10130</strain>
    </source>
</reference>
<dbReference type="SUPFAM" id="SSF55874">
    <property type="entry name" value="ATPase domain of HSP90 chaperone/DNA topoisomerase II/histidine kinase"/>
    <property type="match status" value="1"/>
</dbReference>
<dbReference type="Gene3D" id="1.10.287.130">
    <property type="match status" value="1"/>
</dbReference>
<proteinExistence type="predicted"/>
<comment type="caution">
    <text evidence="13">The sequence shown here is derived from an EMBL/GenBank/DDBJ whole genome shotgun (WGS) entry which is preliminary data.</text>
</comment>
<organism evidence="13 14">
    <name type="scientific">Neiella marina</name>
    <dbReference type="NCBI Taxonomy" id="508461"/>
    <lineage>
        <taxon>Bacteria</taxon>
        <taxon>Pseudomonadati</taxon>
        <taxon>Pseudomonadota</taxon>
        <taxon>Gammaproteobacteria</taxon>
        <taxon>Alteromonadales</taxon>
        <taxon>Echinimonadaceae</taxon>
        <taxon>Neiella</taxon>
    </lineage>
</organism>
<comment type="catalytic activity">
    <reaction evidence="1">
        <text>ATP + protein L-histidine = ADP + protein N-phospho-L-histidine.</text>
        <dbReference type="EC" id="2.7.13.3"/>
    </reaction>
</comment>
<keyword evidence="4" id="KW-1003">Cell membrane</keyword>
<keyword evidence="6" id="KW-0808">Transferase</keyword>
<dbReference type="GO" id="GO:0005524">
    <property type="term" value="F:ATP binding"/>
    <property type="evidence" value="ECO:0007669"/>
    <property type="project" value="UniProtKB-KW"/>
</dbReference>
<dbReference type="GO" id="GO:0005886">
    <property type="term" value="C:plasma membrane"/>
    <property type="evidence" value="ECO:0007669"/>
    <property type="project" value="UniProtKB-SubCell"/>
</dbReference>
<evidence type="ECO:0000256" key="7">
    <source>
        <dbReference type="ARBA" id="ARBA00022741"/>
    </source>
</evidence>
<dbReference type="PROSITE" id="PS50885">
    <property type="entry name" value="HAMP"/>
    <property type="match status" value="1"/>
</dbReference>
<dbReference type="RefSeq" id="WP_087507523.1">
    <property type="nucleotide sequence ID" value="NZ_BMDX01000029.1"/>
</dbReference>
<dbReference type="Gene3D" id="6.10.340.10">
    <property type="match status" value="1"/>
</dbReference>
<evidence type="ECO:0000256" key="3">
    <source>
        <dbReference type="ARBA" id="ARBA00012438"/>
    </source>
</evidence>
<feature type="domain" description="Histidine kinase" evidence="11">
    <location>
        <begin position="227"/>
        <end position="439"/>
    </location>
</feature>
<evidence type="ECO:0000256" key="6">
    <source>
        <dbReference type="ARBA" id="ARBA00022679"/>
    </source>
</evidence>
<dbReference type="InterPro" id="IPR003660">
    <property type="entry name" value="HAMP_dom"/>
</dbReference>
<gene>
    <name evidence="13" type="ORF">GCM10011369_34860</name>
</gene>
<evidence type="ECO:0000313" key="14">
    <source>
        <dbReference type="Proteomes" id="UP000619743"/>
    </source>
</evidence>
<evidence type="ECO:0000313" key="13">
    <source>
        <dbReference type="EMBL" id="GGA89717.1"/>
    </source>
</evidence>
<dbReference type="GO" id="GO:0000155">
    <property type="term" value="F:phosphorelay sensor kinase activity"/>
    <property type="evidence" value="ECO:0007669"/>
    <property type="project" value="InterPro"/>
</dbReference>
<keyword evidence="5" id="KW-0597">Phosphoprotein</keyword>
<dbReference type="EC" id="2.7.13.3" evidence="3"/>
<dbReference type="EMBL" id="BMDX01000029">
    <property type="protein sequence ID" value="GGA89717.1"/>
    <property type="molecule type" value="Genomic_DNA"/>
</dbReference>
<keyword evidence="10" id="KW-0812">Transmembrane</keyword>
<evidence type="ECO:0000256" key="9">
    <source>
        <dbReference type="ARBA" id="ARBA00022840"/>
    </source>
</evidence>
<evidence type="ECO:0000256" key="4">
    <source>
        <dbReference type="ARBA" id="ARBA00022475"/>
    </source>
</evidence>
<evidence type="ECO:0000256" key="5">
    <source>
        <dbReference type="ARBA" id="ARBA00022553"/>
    </source>
</evidence>
<dbReference type="InterPro" id="IPR036890">
    <property type="entry name" value="HATPase_C_sf"/>
</dbReference>
<comment type="subcellular location">
    <subcellularLocation>
        <location evidence="2">Cell membrane</location>
        <topology evidence="2">Multi-pass membrane protein</topology>
    </subcellularLocation>
</comment>
<dbReference type="InterPro" id="IPR036097">
    <property type="entry name" value="HisK_dim/P_sf"/>
</dbReference>
<evidence type="ECO:0000256" key="2">
    <source>
        <dbReference type="ARBA" id="ARBA00004651"/>
    </source>
</evidence>
<sequence length="441" mass="49844">MKNLFARLYLLLLIAIVGLGWGVEQLYQHYGQRQQVTNDLDLHRGTLFLLDGELRRRPEAQRASFVDAIQPSFGFPLQLFQRQPELQLKQLTGLVLSAQQRDYLQQGGVITWFDDDGGHSWFVRQLSGTQHLIVLGPIVTGSAGHADLVYLILFLAGLGIFVFAWAMPISRGLMTLTQTATKFGQGDFSARAKANVSAPLQNLVERFNAMAERIQRLLKSHKELSHGISHELRTPIARLRFAMEMVRELDDPKAVAKYLDTMDDNIEQLDGLVDELLTYARFDREEPLLQLHLEDMSELADLVLENFRLTEPQLQFQLTTETPLPLIHCDREAVMRMLDNLIRNAVRYAATVVEVNLTIRQQQLLVAVNDDGPGVPVESRSSLFEPFVRLDKSRDRKSGGIGLGLAIVKRYVKLHRGEVRIDDSPLGGASFILSWPVQQSE</sequence>
<dbReference type="SMART" id="SM00387">
    <property type="entry name" value="HATPase_c"/>
    <property type="match status" value="1"/>
</dbReference>
<keyword evidence="14" id="KW-1185">Reference proteome</keyword>
<evidence type="ECO:0000256" key="10">
    <source>
        <dbReference type="SAM" id="Phobius"/>
    </source>
</evidence>
<dbReference type="InterPro" id="IPR003661">
    <property type="entry name" value="HisK_dim/P_dom"/>
</dbReference>
<dbReference type="Gene3D" id="3.30.565.10">
    <property type="entry name" value="Histidine kinase-like ATPase, C-terminal domain"/>
    <property type="match status" value="1"/>
</dbReference>
<dbReference type="InterPro" id="IPR050980">
    <property type="entry name" value="2C_sensor_his_kinase"/>
</dbReference>
<dbReference type="PANTHER" id="PTHR44936:SF10">
    <property type="entry name" value="SENSOR PROTEIN RSTB"/>
    <property type="match status" value="1"/>
</dbReference>
<keyword evidence="9" id="KW-0067">ATP-binding</keyword>
<dbReference type="PANTHER" id="PTHR44936">
    <property type="entry name" value="SENSOR PROTEIN CREC"/>
    <property type="match status" value="1"/>
</dbReference>
<dbReference type="InterPro" id="IPR004358">
    <property type="entry name" value="Sig_transdc_His_kin-like_C"/>
</dbReference>